<evidence type="ECO:0000313" key="1">
    <source>
        <dbReference type="EMBL" id="KAK6354518.1"/>
    </source>
</evidence>
<proteinExistence type="predicted"/>
<organism evidence="1 2">
    <name type="scientific">Orbilia brochopaga</name>
    <dbReference type="NCBI Taxonomy" id="3140254"/>
    <lineage>
        <taxon>Eukaryota</taxon>
        <taxon>Fungi</taxon>
        <taxon>Dikarya</taxon>
        <taxon>Ascomycota</taxon>
        <taxon>Pezizomycotina</taxon>
        <taxon>Orbiliomycetes</taxon>
        <taxon>Orbiliales</taxon>
        <taxon>Orbiliaceae</taxon>
        <taxon>Orbilia</taxon>
    </lineage>
</organism>
<dbReference type="EMBL" id="JAVHNQ010000002">
    <property type="protein sequence ID" value="KAK6354518.1"/>
    <property type="molecule type" value="Genomic_DNA"/>
</dbReference>
<evidence type="ECO:0000313" key="2">
    <source>
        <dbReference type="Proteomes" id="UP001375240"/>
    </source>
</evidence>
<name>A0AAV9V5G5_9PEZI</name>
<protein>
    <submittedName>
        <fullName evidence="1">Uncharacterized protein</fullName>
    </submittedName>
</protein>
<gene>
    <name evidence="1" type="ORF">TWF696_003661</name>
</gene>
<accession>A0AAV9V5G5</accession>
<comment type="caution">
    <text evidence="1">The sequence shown here is derived from an EMBL/GenBank/DDBJ whole genome shotgun (WGS) entry which is preliminary data.</text>
</comment>
<reference evidence="1 2" key="1">
    <citation type="submission" date="2019-10" db="EMBL/GenBank/DDBJ databases">
        <authorList>
            <person name="Palmer J.M."/>
        </authorList>
    </citation>
    <scope>NUCLEOTIDE SEQUENCE [LARGE SCALE GENOMIC DNA]</scope>
    <source>
        <strain evidence="1 2">TWF696</strain>
    </source>
</reference>
<sequence>MSRARPSTRGLRNGNRLCQLKDSPDAVITSCLRQYLHAPSDFFISQQPRRDHEALMLKDRISRSLLEGEFKYLYLGAGLIYSLCTGVSRTVSVSEVFLQSLGLFRGHALQKVRDERWSSLICLLSATAQQLPTVVHSLDPATLDDIRTLLHFMATKLATSGPSFDNERFYFIYPDAN</sequence>
<dbReference type="Proteomes" id="UP001375240">
    <property type="component" value="Unassembled WGS sequence"/>
</dbReference>
<keyword evidence="2" id="KW-1185">Reference proteome</keyword>
<dbReference type="AlphaFoldDB" id="A0AAV9V5G5"/>